<protein>
    <submittedName>
        <fullName evidence="1">Uncharacterized protein</fullName>
    </submittedName>
</protein>
<sequence>ILSNYSRSKIIERVSIFMCKKGPSCFASIGSARESTQVEKVFKELVQEATFTSLTISASQPCNTILATSSLEPLQHLQFVRMSTMIALALGDLTLNMIILTSAPSVGFEAILLNTVKSMPVSLNSQLPWPASTAYRCILQPHHPTPVVLASLPTHVYVDGC</sequence>
<reference evidence="1 2" key="1">
    <citation type="submission" date="2024-01" db="EMBL/GenBank/DDBJ databases">
        <title>A telomere-to-telomere, gap-free genome of sweet tea (Lithocarpus litseifolius).</title>
        <authorList>
            <person name="Zhou J."/>
        </authorList>
    </citation>
    <scope>NUCLEOTIDE SEQUENCE [LARGE SCALE GENOMIC DNA]</scope>
    <source>
        <strain evidence="1">Zhou-2022a</strain>
        <tissue evidence="1">Leaf</tissue>
    </source>
</reference>
<name>A0AAW2D8E3_9ROSI</name>
<feature type="non-terminal residue" evidence="1">
    <location>
        <position position="1"/>
    </location>
</feature>
<accession>A0AAW2D8E3</accession>
<evidence type="ECO:0000313" key="1">
    <source>
        <dbReference type="EMBL" id="KAL0005904.1"/>
    </source>
</evidence>
<gene>
    <name evidence="1" type="ORF">SO802_013465</name>
</gene>
<evidence type="ECO:0000313" key="2">
    <source>
        <dbReference type="Proteomes" id="UP001459277"/>
    </source>
</evidence>
<dbReference type="AlphaFoldDB" id="A0AAW2D8E3"/>
<organism evidence="1 2">
    <name type="scientific">Lithocarpus litseifolius</name>
    <dbReference type="NCBI Taxonomy" id="425828"/>
    <lineage>
        <taxon>Eukaryota</taxon>
        <taxon>Viridiplantae</taxon>
        <taxon>Streptophyta</taxon>
        <taxon>Embryophyta</taxon>
        <taxon>Tracheophyta</taxon>
        <taxon>Spermatophyta</taxon>
        <taxon>Magnoliopsida</taxon>
        <taxon>eudicotyledons</taxon>
        <taxon>Gunneridae</taxon>
        <taxon>Pentapetalae</taxon>
        <taxon>rosids</taxon>
        <taxon>fabids</taxon>
        <taxon>Fagales</taxon>
        <taxon>Fagaceae</taxon>
        <taxon>Lithocarpus</taxon>
    </lineage>
</organism>
<dbReference type="EMBL" id="JAZDWU010000004">
    <property type="protein sequence ID" value="KAL0005904.1"/>
    <property type="molecule type" value="Genomic_DNA"/>
</dbReference>
<keyword evidence="2" id="KW-1185">Reference proteome</keyword>
<comment type="caution">
    <text evidence="1">The sequence shown here is derived from an EMBL/GenBank/DDBJ whole genome shotgun (WGS) entry which is preliminary data.</text>
</comment>
<proteinExistence type="predicted"/>
<dbReference type="Proteomes" id="UP001459277">
    <property type="component" value="Unassembled WGS sequence"/>
</dbReference>